<evidence type="ECO:0000313" key="7">
    <source>
        <dbReference type="Proteomes" id="UP000199423"/>
    </source>
</evidence>
<dbReference type="NCBIfam" id="TIGR04448">
    <property type="entry name" value="creatininase"/>
    <property type="match status" value="1"/>
</dbReference>
<dbReference type="GO" id="GO:0009231">
    <property type="term" value="P:riboflavin biosynthetic process"/>
    <property type="evidence" value="ECO:0007669"/>
    <property type="project" value="TreeGrafter"/>
</dbReference>
<dbReference type="GO" id="GO:0006602">
    <property type="term" value="P:creatinine catabolic process"/>
    <property type="evidence" value="ECO:0007669"/>
    <property type="project" value="InterPro"/>
</dbReference>
<accession>A0A1I7MTW1</accession>
<dbReference type="EMBL" id="FPCH01000001">
    <property type="protein sequence ID" value="SFV25830.1"/>
    <property type="molecule type" value="Genomic_DNA"/>
</dbReference>
<dbReference type="SUPFAM" id="SSF102215">
    <property type="entry name" value="Creatininase"/>
    <property type="match status" value="1"/>
</dbReference>
<evidence type="ECO:0000256" key="4">
    <source>
        <dbReference type="ARBA" id="ARBA00022833"/>
    </source>
</evidence>
<comment type="similarity">
    <text evidence="5">Belongs to the creatininase superfamily.</text>
</comment>
<dbReference type="RefSeq" id="WP_092862923.1">
    <property type="nucleotide sequence ID" value="NZ_FPCH01000001.1"/>
</dbReference>
<protein>
    <submittedName>
        <fullName evidence="6">Creatinine amidohydrolase</fullName>
    </submittedName>
</protein>
<dbReference type="PANTHER" id="PTHR35005">
    <property type="entry name" value="3-DEHYDRO-SCYLLO-INOSOSE HYDROLASE"/>
    <property type="match status" value="1"/>
</dbReference>
<organism evidence="6 7">
    <name type="scientific">Hyphomicrobium facile</name>
    <dbReference type="NCBI Taxonomy" id="51670"/>
    <lineage>
        <taxon>Bacteria</taxon>
        <taxon>Pseudomonadati</taxon>
        <taxon>Pseudomonadota</taxon>
        <taxon>Alphaproteobacteria</taxon>
        <taxon>Hyphomicrobiales</taxon>
        <taxon>Hyphomicrobiaceae</taxon>
        <taxon>Hyphomicrobium</taxon>
    </lineage>
</organism>
<evidence type="ECO:0000256" key="1">
    <source>
        <dbReference type="ARBA" id="ARBA00001947"/>
    </source>
</evidence>
<dbReference type="Gene3D" id="3.40.50.10310">
    <property type="entry name" value="Creatininase"/>
    <property type="match status" value="1"/>
</dbReference>
<dbReference type="GO" id="GO:0047789">
    <property type="term" value="F:creatininase activity"/>
    <property type="evidence" value="ECO:0007669"/>
    <property type="project" value="InterPro"/>
</dbReference>
<proteinExistence type="inferred from homology"/>
<dbReference type="GO" id="GO:0046872">
    <property type="term" value="F:metal ion binding"/>
    <property type="evidence" value="ECO:0007669"/>
    <property type="project" value="UniProtKB-KW"/>
</dbReference>
<dbReference type="AlphaFoldDB" id="A0A1I7MTW1"/>
<dbReference type="STRING" id="51670.SAMN04488557_0174"/>
<dbReference type="InterPro" id="IPR024087">
    <property type="entry name" value="Creatininase-like_sf"/>
</dbReference>
<evidence type="ECO:0000256" key="2">
    <source>
        <dbReference type="ARBA" id="ARBA00022723"/>
    </source>
</evidence>
<keyword evidence="4" id="KW-0862">Zinc</keyword>
<dbReference type="OrthoDB" id="9801445at2"/>
<dbReference type="Pfam" id="PF02633">
    <property type="entry name" value="Creatininase"/>
    <property type="match status" value="1"/>
</dbReference>
<comment type="cofactor">
    <cofactor evidence="1">
        <name>Zn(2+)</name>
        <dbReference type="ChEBI" id="CHEBI:29105"/>
    </cofactor>
</comment>
<evidence type="ECO:0000256" key="3">
    <source>
        <dbReference type="ARBA" id="ARBA00022801"/>
    </source>
</evidence>
<keyword evidence="3 6" id="KW-0378">Hydrolase</keyword>
<reference evidence="7" key="1">
    <citation type="submission" date="2016-10" db="EMBL/GenBank/DDBJ databases">
        <authorList>
            <person name="Varghese N."/>
            <person name="Submissions S."/>
        </authorList>
    </citation>
    <scope>NUCLEOTIDE SEQUENCE [LARGE SCALE GENOMIC DNA]</scope>
    <source>
        <strain evidence="7">DSM 1565</strain>
    </source>
</reference>
<gene>
    <name evidence="6" type="ORF">SAMN04488557_0174</name>
</gene>
<dbReference type="InterPro" id="IPR003785">
    <property type="entry name" value="Creatininase/forma_Hydrolase"/>
</dbReference>
<evidence type="ECO:0000313" key="6">
    <source>
        <dbReference type="EMBL" id="SFV25830.1"/>
    </source>
</evidence>
<dbReference type="GO" id="GO:0006601">
    <property type="term" value="P:creatine biosynthetic process"/>
    <property type="evidence" value="ECO:0007669"/>
    <property type="project" value="InterPro"/>
</dbReference>
<evidence type="ECO:0000256" key="5">
    <source>
        <dbReference type="ARBA" id="ARBA00024029"/>
    </source>
</evidence>
<dbReference type="InterPro" id="IPR031034">
    <property type="entry name" value="Creatininase"/>
</dbReference>
<sequence>MSDRLFMNEMSWTTYQKRIEGGALILLPVGATEQHGPHLPMGTDVMLATAVAVDVAKQLDAIVAPAVAFGYKSQPKMGGGNHYCGTTSLDADTLTHVLRDVIKEFARHGARRLVLINGHYENMMFTIEGIDLAMRELSYMGIRDFEVLRLEYWDFTRTETIEKIFPEGFPGFALEHAAVMETSLMLYHHPELVDMAALPTDKPADFPAYDVYPTRTGWVPCSGVLSPATGCAAEKGKLLAADYAIGVTDAIRKEFPNVKAKTQVMA</sequence>
<keyword evidence="2" id="KW-0479">Metal-binding</keyword>
<keyword evidence="7" id="KW-1185">Reference proteome</keyword>
<dbReference type="PANTHER" id="PTHR35005:SF1">
    <property type="entry name" value="2-AMINO-5-FORMYLAMINO-6-RIBOSYLAMINOPYRIMIDIN-4(3H)-ONE 5'-MONOPHOSPHATE DEFORMYLASE"/>
    <property type="match status" value="1"/>
</dbReference>
<name>A0A1I7MTW1_9HYPH</name>
<dbReference type="GO" id="GO:0016811">
    <property type="term" value="F:hydrolase activity, acting on carbon-nitrogen (but not peptide) bonds, in linear amides"/>
    <property type="evidence" value="ECO:0007669"/>
    <property type="project" value="TreeGrafter"/>
</dbReference>
<dbReference type="Proteomes" id="UP000199423">
    <property type="component" value="Unassembled WGS sequence"/>
</dbReference>